<organism evidence="1 2">
    <name type="scientific">Bacterioplanoides pacificum</name>
    <dbReference type="NCBI Taxonomy" id="1171596"/>
    <lineage>
        <taxon>Bacteria</taxon>
        <taxon>Pseudomonadati</taxon>
        <taxon>Pseudomonadota</taxon>
        <taxon>Gammaproteobacteria</taxon>
        <taxon>Oceanospirillales</taxon>
        <taxon>Oceanospirillaceae</taxon>
        <taxon>Bacterioplanoides</taxon>
    </lineage>
</organism>
<name>A0ABV7VR14_9GAMM</name>
<dbReference type="EMBL" id="JBHRYB010000005">
    <property type="protein sequence ID" value="MFC3679884.1"/>
    <property type="molecule type" value="Genomic_DNA"/>
</dbReference>
<accession>A0ABV7VR14</accession>
<reference evidence="2" key="1">
    <citation type="journal article" date="2019" name="Int. J. Syst. Evol. Microbiol.">
        <title>The Global Catalogue of Microorganisms (GCM) 10K type strain sequencing project: providing services to taxonomists for standard genome sequencing and annotation.</title>
        <authorList>
            <consortium name="The Broad Institute Genomics Platform"/>
            <consortium name="The Broad Institute Genome Sequencing Center for Infectious Disease"/>
            <person name="Wu L."/>
            <person name="Ma J."/>
        </authorList>
    </citation>
    <scope>NUCLEOTIDE SEQUENCE [LARGE SCALE GENOMIC DNA]</scope>
    <source>
        <strain evidence="2">KCTC 42424</strain>
    </source>
</reference>
<evidence type="ECO:0000313" key="1">
    <source>
        <dbReference type="EMBL" id="MFC3679884.1"/>
    </source>
</evidence>
<proteinExistence type="predicted"/>
<keyword evidence="2" id="KW-1185">Reference proteome</keyword>
<dbReference type="Proteomes" id="UP001595722">
    <property type="component" value="Unassembled WGS sequence"/>
</dbReference>
<sequence length="141" mass="16657">MNAIEMGLKCAVEDEQRLVDNINAFLATKQYRKLYKWPDKGGIRNIDDPDNDPEIEYTYGQFIKQAPRWYFDMTPNVDLSGKHRFPDFPECGWTLYFSRPGDEHNSEADRQMLEDFLQQLIQGSGFDGVILHRYHEGDYRR</sequence>
<evidence type="ECO:0000313" key="2">
    <source>
        <dbReference type="Proteomes" id="UP001595722"/>
    </source>
</evidence>
<gene>
    <name evidence="1" type="ORF">ACFOMG_07135</name>
</gene>
<dbReference type="RefSeq" id="WP_376865685.1">
    <property type="nucleotide sequence ID" value="NZ_JBHRYB010000005.1"/>
</dbReference>
<comment type="caution">
    <text evidence="1">The sequence shown here is derived from an EMBL/GenBank/DDBJ whole genome shotgun (WGS) entry which is preliminary data.</text>
</comment>
<protein>
    <submittedName>
        <fullName evidence="1">Uncharacterized protein</fullName>
    </submittedName>
</protein>